<reference evidence="4" key="1">
    <citation type="journal article" date="2023" name="Int. J. Mol. Sci.">
        <title>Metagenomics Revealed a New Genus 'Candidatus Thiocaldithrix dubininis' gen. nov., sp. nov. and a New Species 'Candidatus Thiothrix putei' sp. nov. in the Family Thiotrichaceae, Some Members of Which Have Traits of Both Na+- and H+-Motive Energetics.</title>
        <authorList>
            <person name="Ravin N.V."/>
            <person name="Muntyan M.S."/>
            <person name="Smolyakov D.D."/>
            <person name="Rudenko T.S."/>
            <person name="Beletsky A.V."/>
            <person name="Mardanov A.V."/>
            <person name="Grabovich M.Y."/>
        </authorList>
    </citation>
    <scope>NUCLEOTIDE SEQUENCE</scope>
    <source>
        <strain evidence="4">GKL-01</strain>
    </source>
</reference>
<sequence>MEIIAGDIGGTKSWLASATTQGRIITRINYEHVYASNDFRSAEALLSQFMQDAHLSRVDAACLALPGPVTRHKPIHLTNLDWVLERAPLQTLLGTHDVYFLNDFQAAAEGVASLTPAEYIELNPNAESTENGTRVITGAGTGLGLAFMQADIRGRYYTYATEGGHTDFAPANAQQERLLLFMRQSFKHVSWERLLSGAGVNACYQFCLQDLTNTLPETLKHLNGAEIYQQAQSGDTISRAALQLFADVYANWVGNLALLYQPSGGLYIGGGISARLTEWLTTERFLQMAMDKGRLSRIVQQTPIYLITNMRLGLQGALMAAINHHCD</sequence>
<dbReference type="Proteomes" id="UP001300672">
    <property type="component" value="Chromosome"/>
</dbReference>
<accession>A0AA95H890</accession>
<evidence type="ECO:0000256" key="1">
    <source>
        <dbReference type="ARBA" id="ARBA00022679"/>
    </source>
</evidence>
<dbReference type="Gene3D" id="3.40.367.20">
    <property type="match status" value="1"/>
</dbReference>
<dbReference type="GO" id="GO:0005524">
    <property type="term" value="F:ATP binding"/>
    <property type="evidence" value="ECO:0007669"/>
    <property type="project" value="InterPro"/>
</dbReference>
<evidence type="ECO:0000256" key="3">
    <source>
        <dbReference type="RuleBase" id="RU004046"/>
    </source>
</evidence>
<comment type="similarity">
    <text evidence="3">Belongs to the bacterial glucokinase family.</text>
</comment>
<protein>
    <submittedName>
        <fullName evidence="4">ROK family protein</fullName>
    </submittedName>
</protein>
<dbReference type="Pfam" id="PF02685">
    <property type="entry name" value="Glucokinase"/>
    <property type="match status" value="1"/>
</dbReference>
<dbReference type="Gene3D" id="3.30.420.40">
    <property type="match status" value="1"/>
</dbReference>
<dbReference type="PANTHER" id="PTHR47363:SF1">
    <property type="entry name" value="GLUCOKINASE"/>
    <property type="match status" value="1"/>
</dbReference>
<dbReference type="CDD" id="cd24008">
    <property type="entry name" value="ASKHA_NBD_GLK"/>
    <property type="match status" value="1"/>
</dbReference>
<dbReference type="InterPro" id="IPR043129">
    <property type="entry name" value="ATPase_NBD"/>
</dbReference>
<dbReference type="PANTHER" id="PTHR47363">
    <property type="entry name" value="GLUCOKINASE"/>
    <property type="match status" value="1"/>
</dbReference>
<reference evidence="4" key="2">
    <citation type="submission" date="2023-04" db="EMBL/GenBank/DDBJ databases">
        <authorList>
            <person name="Beletskiy A.V."/>
            <person name="Mardanov A.V."/>
            <person name="Ravin N.V."/>
        </authorList>
    </citation>
    <scope>NUCLEOTIDE SEQUENCE</scope>
    <source>
        <strain evidence="4">GKL-01</strain>
    </source>
</reference>
<dbReference type="SUPFAM" id="SSF53067">
    <property type="entry name" value="Actin-like ATPase domain"/>
    <property type="match status" value="1"/>
</dbReference>
<dbReference type="EMBL" id="CP124755">
    <property type="protein sequence ID" value="WGZ91270.1"/>
    <property type="molecule type" value="Genomic_DNA"/>
</dbReference>
<keyword evidence="2" id="KW-0418">Kinase</keyword>
<name>A0AA95H890_9GAMM</name>
<organism evidence="4">
    <name type="scientific">Candidatus Thiocaldithrix dubininis</name>
    <dbReference type="NCBI Taxonomy" id="3080823"/>
    <lineage>
        <taxon>Bacteria</taxon>
        <taxon>Pseudomonadati</taxon>
        <taxon>Pseudomonadota</taxon>
        <taxon>Gammaproteobacteria</taxon>
        <taxon>Thiotrichales</taxon>
        <taxon>Thiotrichaceae</taxon>
        <taxon>Candidatus Thiocaldithrix</taxon>
    </lineage>
</organism>
<dbReference type="GO" id="GO:0005536">
    <property type="term" value="F:D-glucose binding"/>
    <property type="evidence" value="ECO:0007669"/>
    <property type="project" value="InterPro"/>
</dbReference>
<dbReference type="AlphaFoldDB" id="A0AA95H890"/>
<dbReference type="KEGG" id="tdu:QJT80_02075"/>
<dbReference type="GO" id="GO:0004340">
    <property type="term" value="F:glucokinase activity"/>
    <property type="evidence" value="ECO:0007669"/>
    <property type="project" value="InterPro"/>
</dbReference>
<keyword evidence="1" id="KW-0808">Transferase</keyword>
<dbReference type="InterPro" id="IPR003836">
    <property type="entry name" value="Glucokinase"/>
</dbReference>
<proteinExistence type="inferred from homology"/>
<dbReference type="GO" id="GO:0006096">
    <property type="term" value="P:glycolytic process"/>
    <property type="evidence" value="ECO:0007669"/>
    <property type="project" value="InterPro"/>
</dbReference>
<gene>
    <name evidence="4" type="ORF">QJT80_02075</name>
</gene>
<evidence type="ECO:0000313" key="4">
    <source>
        <dbReference type="EMBL" id="WGZ91270.1"/>
    </source>
</evidence>
<evidence type="ECO:0000256" key="2">
    <source>
        <dbReference type="ARBA" id="ARBA00022777"/>
    </source>
</evidence>